<keyword evidence="3" id="KW-1185">Reference proteome</keyword>
<evidence type="ECO:0000313" key="2">
    <source>
        <dbReference type="EMBL" id="RAO94878.1"/>
    </source>
</evidence>
<organism evidence="2 3">
    <name type="scientific">Mycoplasma wenyonii</name>
    <dbReference type="NCBI Taxonomy" id="65123"/>
    <lineage>
        <taxon>Bacteria</taxon>
        <taxon>Bacillati</taxon>
        <taxon>Mycoplasmatota</taxon>
        <taxon>Mollicutes</taxon>
        <taxon>Mycoplasmataceae</taxon>
        <taxon>Mycoplasma</taxon>
    </lineage>
</organism>
<name>A0A328PPD1_9MOLU</name>
<feature type="region of interest" description="Disordered" evidence="1">
    <location>
        <begin position="32"/>
        <end position="103"/>
    </location>
</feature>
<dbReference type="AlphaFoldDB" id="A0A328PPD1"/>
<evidence type="ECO:0000256" key="1">
    <source>
        <dbReference type="SAM" id="MobiDB-lite"/>
    </source>
</evidence>
<dbReference type="RefSeq" id="WP_112665706.1">
    <property type="nucleotide sequence ID" value="NZ_QKVO01000013.1"/>
</dbReference>
<evidence type="ECO:0000313" key="3">
    <source>
        <dbReference type="Proteomes" id="UP000249762"/>
    </source>
</evidence>
<gene>
    <name evidence="2" type="ORF">DNK47_02675</name>
</gene>
<comment type="caution">
    <text evidence="2">The sequence shown here is derived from an EMBL/GenBank/DDBJ whole genome shotgun (WGS) entry which is preliminary data.</text>
</comment>
<reference evidence="3" key="1">
    <citation type="submission" date="2018-06" db="EMBL/GenBank/DDBJ databases">
        <authorList>
            <person name="Martinez Ocampo F."/>
            <person name="Quiroz Castaneda R.E."/>
            <person name="Rojas Lopez X."/>
        </authorList>
    </citation>
    <scope>NUCLEOTIDE SEQUENCE [LARGE SCALE GENOMIC DNA]</scope>
    <source>
        <strain evidence="3">INIFAP02</strain>
    </source>
</reference>
<accession>A0A328PPD1</accession>
<proteinExistence type="predicted"/>
<protein>
    <submittedName>
        <fullName evidence="2">Uncharacterized protein</fullName>
    </submittedName>
</protein>
<dbReference type="EMBL" id="QKVO01000013">
    <property type="protein sequence ID" value="RAO94878.1"/>
    <property type="molecule type" value="Genomic_DNA"/>
</dbReference>
<dbReference type="Proteomes" id="UP000249762">
    <property type="component" value="Unassembled WGS sequence"/>
</dbReference>
<feature type="compositionally biased region" description="Low complexity" evidence="1">
    <location>
        <begin position="45"/>
        <end position="54"/>
    </location>
</feature>
<sequence length="241" mass="26129">MKTYLKVALAVTGGVVGVGGGATTTLTLRKSSSQYGVSTTGGGEQSLSSLSSADESQRTIAPDTSAVVTERVSGPENSSSTEVDSLEETTFPPPVTPVKEEKKENCSIIDSQSLDDVFYYLLESKSYVLISCKDTDKNINSKWSSPWAGLFPSELFLDKSTGSKFKLVTETESSSDSDAVTFSSEAFSSSAITGKEDSMLRAQRDDKQFLLQTINLTSHKSEKSFLIFNENFEILKQIINF</sequence>